<evidence type="ECO:0000259" key="6">
    <source>
        <dbReference type="PROSITE" id="PS50937"/>
    </source>
</evidence>
<dbReference type="SMART" id="SM00857">
    <property type="entry name" value="Resolvase"/>
    <property type="match status" value="1"/>
</dbReference>
<gene>
    <name evidence="8" type="ORF">crov357</name>
</gene>
<feature type="domain" description="Resolvase/invertase-type recombinase catalytic" evidence="7">
    <location>
        <begin position="73"/>
        <end position="205"/>
    </location>
</feature>
<dbReference type="PANTHER" id="PTHR36172">
    <property type="match status" value="1"/>
</dbReference>
<dbReference type="Gene3D" id="3.40.50.1390">
    <property type="entry name" value="Resolvase, N-terminal catalytic domain"/>
    <property type="match status" value="1"/>
</dbReference>
<dbReference type="Pfam" id="PF00376">
    <property type="entry name" value="MerR"/>
    <property type="match status" value="1"/>
</dbReference>
<evidence type="ECO:0000256" key="3">
    <source>
        <dbReference type="ARBA" id="ARBA00023172"/>
    </source>
</evidence>
<evidence type="ECO:0000256" key="2">
    <source>
        <dbReference type="ARBA" id="ARBA00023125"/>
    </source>
</evidence>
<dbReference type="SUPFAM" id="SSF53041">
    <property type="entry name" value="Resolvase-like"/>
    <property type="match status" value="1"/>
</dbReference>
<dbReference type="InterPro" id="IPR048046">
    <property type="entry name" value="Transpos_IS607"/>
</dbReference>
<keyword evidence="9" id="KW-1185">Reference proteome</keyword>
<dbReference type="KEGG" id="vg:9887760"/>
<feature type="active site" description="O-(5'-phospho-DNA)-serine intermediate" evidence="4 5">
    <location>
        <position position="81"/>
    </location>
</feature>
<dbReference type="InterPro" id="IPR009061">
    <property type="entry name" value="DNA-bd_dom_put_sf"/>
</dbReference>
<evidence type="ECO:0000256" key="1">
    <source>
        <dbReference type="ARBA" id="ARBA00022908"/>
    </source>
</evidence>
<dbReference type="InterPro" id="IPR006118">
    <property type="entry name" value="Recombinase_CS"/>
</dbReference>
<dbReference type="PROSITE" id="PS00397">
    <property type="entry name" value="RECOMBINASES_1"/>
    <property type="match status" value="1"/>
</dbReference>
<protein>
    <submittedName>
        <fullName evidence="8">Putative resolvase</fullName>
    </submittedName>
</protein>
<dbReference type="PROSITE" id="PS50937">
    <property type="entry name" value="HTH_MERR_2"/>
    <property type="match status" value="1"/>
</dbReference>
<keyword evidence="3" id="KW-0233">DNA recombination</keyword>
<keyword evidence="1" id="KW-0229">DNA integration</keyword>
<dbReference type="GO" id="GO:0003677">
    <property type="term" value="F:DNA binding"/>
    <property type="evidence" value="ECO:0007669"/>
    <property type="project" value="UniProtKB-KW"/>
</dbReference>
<dbReference type="PROSITE" id="PS51736">
    <property type="entry name" value="RECOMBINASES_3"/>
    <property type="match status" value="1"/>
</dbReference>
<evidence type="ECO:0000256" key="4">
    <source>
        <dbReference type="PIRSR" id="PIRSR606118-50"/>
    </source>
</evidence>
<dbReference type="GO" id="GO:0000150">
    <property type="term" value="F:DNA strand exchange activity"/>
    <property type="evidence" value="ECO:0007669"/>
    <property type="project" value="InterPro"/>
</dbReference>
<dbReference type="GeneID" id="9887760"/>
<keyword evidence="2" id="KW-0238">DNA-binding</keyword>
<name>E3T5C8_CROVB</name>
<organismHost>
    <name type="scientific">Cafeteria roenbergensis</name>
    <name type="common">Marine flagellate</name>
    <dbReference type="NCBI Taxonomy" id="33653"/>
</organismHost>
<dbReference type="Pfam" id="PF00239">
    <property type="entry name" value="Resolvase"/>
    <property type="match status" value="1"/>
</dbReference>
<reference evidence="8 9" key="1">
    <citation type="journal article" date="2010" name="Proc. Natl. Acad. Sci. U.S.A.">
        <title>Giant virus with a remarkable complement of genes infects marine zooplankton.</title>
        <authorList>
            <person name="Fischer M.G."/>
            <person name="Allen M.J."/>
            <person name="Wilson W.H."/>
            <person name="Suttle C.A."/>
        </authorList>
    </citation>
    <scope>NUCLEOTIDE SEQUENCE [LARGE SCALE GENOMIC DNA]</scope>
    <source>
        <strain evidence="8 9">BV-PW1</strain>
    </source>
</reference>
<evidence type="ECO:0000256" key="5">
    <source>
        <dbReference type="PROSITE-ProRule" id="PRU10137"/>
    </source>
</evidence>
<dbReference type="SUPFAM" id="SSF46955">
    <property type="entry name" value="Putative DNA-binding domain"/>
    <property type="match status" value="1"/>
</dbReference>
<dbReference type="Gene3D" id="1.10.287.2170">
    <property type="match status" value="1"/>
</dbReference>
<dbReference type="InterPro" id="IPR051491">
    <property type="entry name" value="Recombinase/Transposase-rel"/>
</dbReference>
<dbReference type="NCBIfam" id="NF033518">
    <property type="entry name" value="transpos_IS607"/>
    <property type="match status" value="1"/>
</dbReference>
<dbReference type="PANTHER" id="PTHR36172:SF1">
    <property type="entry name" value="RESOLVASE-RELATED"/>
    <property type="match status" value="1"/>
</dbReference>
<evidence type="ECO:0000313" key="9">
    <source>
        <dbReference type="Proteomes" id="UP000029781"/>
    </source>
</evidence>
<sequence>MDEYLGGKEASKILGVHQRTLMNWDRKGLIETKRTPGNKRLYNIKKFIGKNNYKLKCKSEECDIKVEEISQKINISYVRVSTYGQKDDLERQKIYMENKYPKNKIISDIGSGINFNRKGLLKIIELAVAGKINKIYIAHKDRLARFGYELIDFIVKKYSKGEIIIINKEEEIEPEEEMVKDILQIMNVFTAKMNGLRKYKKSKYL</sequence>
<dbReference type="Gene3D" id="1.10.1660.10">
    <property type="match status" value="1"/>
</dbReference>
<dbReference type="GO" id="GO:0006355">
    <property type="term" value="P:regulation of DNA-templated transcription"/>
    <property type="evidence" value="ECO:0007669"/>
    <property type="project" value="InterPro"/>
</dbReference>
<dbReference type="InterPro" id="IPR036162">
    <property type="entry name" value="Resolvase-like_N_sf"/>
</dbReference>
<dbReference type="InterPro" id="IPR000551">
    <property type="entry name" value="MerR-type_HTH_dom"/>
</dbReference>
<feature type="domain" description="HTH merR-type" evidence="6">
    <location>
        <begin position="8"/>
        <end position="43"/>
    </location>
</feature>
<dbReference type="EMBL" id="GU244497">
    <property type="protein sequence ID" value="ADO67391.1"/>
    <property type="molecule type" value="Genomic_DNA"/>
</dbReference>
<proteinExistence type="predicted"/>
<organism evidence="8 9">
    <name type="scientific">Cafeteria roenbergensis virus (strain BV-PW1)</name>
    <name type="common">CroV</name>
    <dbReference type="NCBI Taxonomy" id="693272"/>
    <lineage>
        <taxon>Viruses</taxon>
        <taxon>Varidnaviria</taxon>
        <taxon>Bamfordvirae</taxon>
        <taxon>Nucleocytoviricota</taxon>
        <taxon>Megaviricetes</taxon>
        <taxon>Imitervirales</taxon>
        <taxon>Mimiviridae</taxon>
        <taxon>Aliimimivirinae</taxon>
        <taxon>Rheavirus</taxon>
        <taxon>Rheavirus sinusmexicani</taxon>
    </lineage>
</organism>
<dbReference type="InterPro" id="IPR006119">
    <property type="entry name" value="Resolv_N"/>
</dbReference>
<evidence type="ECO:0000259" key="7">
    <source>
        <dbReference type="PROSITE" id="PS51736"/>
    </source>
</evidence>
<dbReference type="OrthoDB" id="26022at10239"/>
<dbReference type="GO" id="GO:0015074">
    <property type="term" value="P:DNA integration"/>
    <property type="evidence" value="ECO:0007669"/>
    <property type="project" value="UniProtKB-KW"/>
</dbReference>
<dbReference type="Proteomes" id="UP000029781">
    <property type="component" value="Segment"/>
</dbReference>
<evidence type="ECO:0000313" key="8">
    <source>
        <dbReference type="EMBL" id="ADO67391.1"/>
    </source>
</evidence>
<dbReference type="RefSeq" id="YP_003969990.1">
    <property type="nucleotide sequence ID" value="NC_014637.1"/>
</dbReference>
<accession>E3T5C8</accession>